<name>A0A5A7SZY7_CUCMM</name>
<accession>A0A5A7SZY7</accession>
<organism evidence="2 3">
    <name type="scientific">Cucumis melo var. makuwa</name>
    <name type="common">Oriental melon</name>
    <dbReference type="NCBI Taxonomy" id="1194695"/>
    <lineage>
        <taxon>Eukaryota</taxon>
        <taxon>Viridiplantae</taxon>
        <taxon>Streptophyta</taxon>
        <taxon>Embryophyta</taxon>
        <taxon>Tracheophyta</taxon>
        <taxon>Spermatophyta</taxon>
        <taxon>Magnoliopsida</taxon>
        <taxon>eudicotyledons</taxon>
        <taxon>Gunneridae</taxon>
        <taxon>Pentapetalae</taxon>
        <taxon>rosids</taxon>
        <taxon>fabids</taxon>
        <taxon>Cucurbitales</taxon>
        <taxon>Cucurbitaceae</taxon>
        <taxon>Benincaseae</taxon>
        <taxon>Cucumis</taxon>
    </lineage>
</organism>
<feature type="region of interest" description="Disordered" evidence="1">
    <location>
        <begin position="275"/>
        <end position="303"/>
    </location>
</feature>
<dbReference type="EMBL" id="SSTE01020233">
    <property type="protein sequence ID" value="KAA0034887.1"/>
    <property type="molecule type" value="Genomic_DNA"/>
</dbReference>
<feature type="compositionally biased region" description="Basic and acidic residues" evidence="1">
    <location>
        <begin position="277"/>
        <end position="299"/>
    </location>
</feature>
<reference evidence="2 3" key="1">
    <citation type="submission" date="2019-08" db="EMBL/GenBank/DDBJ databases">
        <title>Draft genome sequences of two oriental melons (Cucumis melo L. var makuwa).</title>
        <authorList>
            <person name="Kwon S.-Y."/>
        </authorList>
    </citation>
    <scope>NUCLEOTIDE SEQUENCE [LARGE SCALE GENOMIC DNA]</scope>
    <source>
        <strain evidence="3">cv. SW 3</strain>
        <tissue evidence="2">Leaf</tissue>
    </source>
</reference>
<evidence type="ECO:0000256" key="1">
    <source>
        <dbReference type="SAM" id="MobiDB-lite"/>
    </source>
</evidence>
<feature type="compositionally biased region" description="Basic and acidic residues" evidence="1">
    <location>
        <begin position="88"/>
        <end position="107"/>
    </location>
</feature>
<feature type="region of interest" description="Disordered" evidence="1">
    <location>
        <begin position="59"/>
        <end position="107"/>
    </location>
</feature>
<dbReference type="AlphaFoldDB" id="A0A5A7SZY7"/>
<sequence length="359" mass="41187">MDITSKTLDWVRKSFKQLIDNPTNKHFFIEKRYADNCMWVRKIKNKNWIPRRPRSSLRKSFEAHQISSSDSETPKKSYAEVLSDNSEDENKKKSKCSSDESSSKKLPAFEKQRAGLNRKLASLLYSNNSETGQQWANTTSNLKNGNACGGFIDVAKETLNKENLIEAKVKVKYNYTGFVPASILIKDDICHEYIIQTVPPPESRWLIERNVKIHGTFKSEVARDFDEFNFSSETFTFAGFHAIPPDNLREKVDVNITKIDDYFIEKTPLICKQSGMDSHHTIKDQKDTHYEGEPSDPLKNENGVQDENLFKQKLVEWLKENELKLSHKYPTNMDNSSYVVIDSVPATSGEEPKGDTNLT</sequence>
<evidence type="ECO:0000313" key="3">
    <source>
        <dbReference type="Proteomes" id="UP000321393"/>
    </source>
</evidence>
<proteinExistence type="predicted"/>
<evidence type="ECO:0000313" key="2">
    <source>
        <dbReference type="EMBL" id="KAA0034887.1"/>
    </source>
</evidence>
<protein>
    <submittedName>
        <fullName evidence="2">Uncharacterized protein</fullName>
    </submittedName>
</protein>
<dbReference type="Proteomes" id="UP000321393">
    <property type="component" value="Unassembled WGS sequence"/>
</dbReference>
<gene>
    <name evidence="2" type="ORF">E6C27_scaffold103G00140</name>
</gene>
<comment type="caution">
    <text evidence="2">The sequence shown here is derived from an EMBL/GenBank/DDBJ whole genome shotgun (WGS) entry which is preliminary data.</text>
</comment>